<feature type="region of interest" description="Disordered" evidence="2">
    <location>
        <begin position="1"/>
        <end position="69"/>
    </location>
</feature>
<protein>
    <recommendedName>
        <fullName evidence="5">Conjugal transfer protein TraP</fullName>
    </recommendedName>
</protein>
<reference evidence="4" key="1">
    <citation type="submission" date="2018-12" db="EMBL/GenBank/DDBJ databases">
        <title>Complete genome sequences of twenty non-typhoidal Salmonella isolates from Rwanda.</title>
        <authorList>
            <person name="Byukusenge M."/>
            <person name="Li L."/>
            <person name="Subhashinie K."/>
            <person name="Nzayirambaho M."/>
            <person name="Kuchipudi S.V."/>
            <person name="Jayarao B.M."/>
        </authorList>
    </citation>
    <scope>NUCLEOTIDE SEQUENCE</scope>
    <source>
        <strain evidence="3">RSE21</strain>
        <strain evidence="4">RSE40</strain>
        <plasmid evidence="3">pRSE21</plasmid>
        <plasmid evidence="4">pRSE40</plasmid>
    </source>
</reference>
<keyword evidence="4" id="KW-0614">Plasmid</keyword>
<evidence type="ECO:0000313" key="3">
    <source>
        <dbReference type="EMBL" id="AZT39733.1"/>
    </source>
</evidence>
<dbReference type="EMBL" id="CP034710">
    <property type="protein sequence ID" value="AZT39733.1"/>
    <property type="molecule type" value="Genomic_DNA"/>
</dbReference>
<evidence type="ECO:0000313" key="4">
    <source>
        <dbReference type="EMBL" id="AZT44364.1"/>
    </source>
</evidence>
<gene>
    <name evidence="4" type="ORF">EL007_24195</name>
    <name evidence="3" type="ORF">ELZ88_24765</name>
</gene>
<evidence type="ECO:0000256" key="2">
    <source>
        <dbReference type="SAM" id="MobiDB-lite"/>
    </source>
</evidence>
<feature type="compositionally biased region" description="Low complexity" evidence="2">
    <location>
        <begin position="203"/>
        <end position="212"/>
    </location>
</feature>
<name>A0A3Q9MZM5_SALET</name>
<feature type="region of interest" description="Disordered" evidence="2">
    <location>
        <begin position="203"/>
        <end position="225"/>
    </location>
</feature>
<sequence length="279" mass="30529">MKQEPFFDSSQPAENPLPGSMMLPPETPEEEEEAQDGITAAPLPDEVTEEEDATDTEAETEQEEHDDAPPVRRWLGLQLKEWAIMAVAGVIGIIYFVATSSDTPGARSGQFVQAGSAPPPDTPAQPAENPAPQIINSTPGELETLKNTFSHILTVQGQYSQQNREAITALSRRLDSDENRIRTLEQQVATLSAGEETLKHIAAQKPAAPAAPVTHRTSRSRRGPSITGMHINTLYPGMVWMDWNGSTWSLREGDELHGVRIEHIDVDQRQVVTSAGIVR</sequence>
<evidence type="ECO:0000256" key="1">
    <source>
        <dbReference type="SAM" id="Coils"/>
    </source>
</evidence>
<evidence type="ECO:0008006" key="5">
    <source>
        <dbReference type="Google" id="ProtNLM"/>
    </source>
</evidence>
<organism evidence="4">
    <name type="scientific">Salmonella enterica subsp. enterica serovar Karamoja</name>
    <dbReference type="NCBI Taxonomy" id="2500153"/>
    <lineage>
        <taxon>Bacteria</taxon>
        <taxon>Pseudomonadati</taxon>
        <taxon>Pseudomonadota</taxon>
        <taxon>Gammaproteobacteria</taxon>
        <taxon>Enterobacterales</taxon>
        <taxon>Enterobacteriaceae</taxon>
        <taxon>Salmonella</taxon>
    </lineage>
</organism>
<accession>A0A3Q9MZM5</accession>
<geneLocation type="plasmid" evidence="4">
    <name>pRSE40</name>
</geneLocation>
<geneLocation type="plasmid" evidence="3">
    <name>pRSE21</name>
</geneLocation>
<feature type="compositionally biased region" description="Acidic residues" evidence="2">
    <location>
        <begin position="46"/>
        <end position="66"/>
    </location>
</feature>
<feature type="region of interest" description="Disordered" evidence="2">
    <location>
        <begin position="107"/>
        <end position="131"/>
    </location>
</feature>
<dbReference type="EMBL" id="CP034699">
    <property type="protein sequence ID" value="AZT44364.1"/>
    <property type="molecule type" value="Genomic_DNA"/>
</dbReference>
<dbReference type="RefSeq" id="WP_168445605.1">
    <property type="nucleotide sequence ID" value="NZ_CP034699.1"/>
</dbReference>
<proteinExistence type="predicted"/>
<keyword evidence="1" id="KW-0175">Coiled coil</keyword>
<feature type="coiled-coil region" evidence="1">
    <location>
        <begin position="167"/>
        <end position="194"/>
    </location>
</feature>
<dbReference type="AlphaFoldDB" id="A0A3Q9MZM5"/>